<dbReference type="AlphaFoldDB" id="A0AAF0TCG4"/>
<dbReference type="EMBL" id="CP133612">
    <property type="protein sequence ID" value="WMV13359.1"/>
    <property type="molecule type" value="Genomic_DNA"/>
</dbReference>
<keyword evidence="2" id="KW-1185">Reference proteome</keyword>
<accession>A0AAF0TCG4</accession>
<organism evidence="1 2">
    <name type="scientific">Solanum verrucosum</name>
    <dbReference type="NCBI Taxonomy" id="315347"/>
    <lineage>
        <taxon>Eukaryota</taxon>
        <taxon>Viridiplantae</taxon>
        <taxon>Streptophyta</taxon>
        <taxon>Embryophyta</taxon>
        <taxon>Tracheophyta</taxon>
        <taxon>Spermatophyta</taxon>
        <taxon>Magnoliopsida</taxon>
        <taxon>eudicotyledons</taxon>
        <taxon>Gunneridae</taxon>
        <taxon>Pentapetalae</taxon>
        <taxon>asterids</taxon>
        <taxon>lamiids</taxon>
        <taxon>Solanales</taxon>
        <taxon>Solanaceae</taxon>
        <taxon>Solanoideae</taxon>
        <taxon>Solaneae</taxon>
        <taxon>Solanum</taxon>
    </lineage>
</organism>
<dbReference type="SUPFAM" id="SSF56219">
    <property type="entry name" value="DNase I-like"/>
    <property type="match status" value="1"/>
</dbReference>
<dbReference type="Proteomes" id="UP001234989">
    <property type="component" value="Chromosome 1"/>
</dbReference>
<sequence>MQSKLLLVGISLVYMPPQSRNEKLECWEEVTVVKELCEGPWVTCGDFNTVRVMTERRGCNRITNVMKDFAKWIEDMELHDPQLIGGNFTRFRGANHVWGLGQNKSYFKFENSWLKVDGFEGIVHSWWSEFVVEGCPDYKLSMKLKLLKHKLREWSKQVGGDLGTTKNKLLSELTDIDLAQDSRQLTEDKLMASLKASFPDLFSLSLQKVATVKEMRDAQGWNLRESETINHLFLHCKETVKLWQIFINIRGISWSMPGNMKEALACWNRDGNQSGHRERWKTVPAYIWWTIWLERNQRCFESKSCSMEKMKLNCLALFYFGCKHEYPHEDEDIPSILEFLMSS</sequence>
<dbReference type="Gene3D" id="3.60.10.10">
    <property type="entry name" value="Endonuclease/exonuclease/phosphatase"/>
    <property type="match status" value="1"/>
</dbReference>
<protein>
    <submittedName>
        <fullName evidence="1">Uncharacterized protein</fullName>
    </submittedName>
</protein>
<name>A0AAF0TCG4_SOLVR</name>
<reference evidence="1" key="1">
    <citation type="submission" date="2023-08" db="EMBL/GenBank/DDBJ databases">
        <title>A de novo genome assembly of Solanum verrucosum Schlechtendal, a Mexican diploid species geographically isolated from the other diploid A-genome species in potato relatives.</title>
        <authorList>
            <person name="Hosaka K."/>
        </authorList>
    </citation>
    <scope>NUCLEOTIDE SEQUENCE</scope>
    <source>
        <tissue evidence="1">Young leaves</tissue>
    </source>
</reference>
<evidence type="ECO:0000313" key="2">
    <source>
        <dbReference type="Proteomes" id="UP001234989"/>
    </source>
</evidence>
<proteinExistence type="predicted"/>
<dbReference type="InterPro" id="IPR036691">
    <property type="entry name" value="Endo/exonu/phosph_ase_sf"/>
</dbReference>
<gene>
    <name evidence="1" type="ORF">MTR67_006744</name>
</gene>
<evidence type="ECO:0000313" key="1">
    <source>
        <dbReference type="EMBL" id="WMV13359.1"/>
    </source>
</evidence>